<comment type="function">
    <text evidence="8">Catalyzes the phosphorylation of the 3'-hydroxyl group of dephosphocoenzyme A to form coenzyme A.</text>
</comment>
<dbReference type="OrthoDB" id="9812943at2"/>
<organism evidence="10 11">
    <name type="scientific">Hydrogenobacter hydrogenophilus</name>
    <dbReference type="NCBI Taxonomy" id="35835"/>
    <lineage>
        <taxon>Bacteria</taxon>
        <taxon>Pseudomonadati</taxon>
        <taxon>Aquificota</taxon>
        <taxon>Aquificia</taxon>
        <taxon>Aquificales</taxon>
        <taxon>Aquificaceae</taxon>
        <taxon>Hydrogenobacter</taxon>
    </lineage>
</organism>
<comment type="catalytic activity">
    <reaction evidence="8">
        <text>3'-dephospho-CoA + ATP = ADP + CoA + H(+)</text>
        <dbReference type="Rhea" id="RHEA:18245"/>
        <dbReference type="ChEBI" id="CHEBI:15378"/>
        <dbReference type="ChEBI" id="CHEBI:30616"/>
        <dbReference type="ChEBI" id="CHEBI:57287"/>
        <dbReference type="ChEBI" id="CHEBI:57328"/>
        <dbReference type="ChEBI" id="CHEBI:456216"/>
        <dbReference type="EC" id="2.7.1.24"/>
    </reaction>
</comment>
<evidence type="ECO:0000256" key="4">
    <source>
        <dbReference type="ARBA" id="ARBA00022741"/>
    </source>
</evidence>
<dbReference type="NCBIfam" id="TIGR00152">
    <property type="entry name" value="dephospho-CoA kinase"/>
    <property type="match status" value="1"/>
</dbReference>
<dbReference type="PANTHER" id="PTHR10695">
    <property type="entry name" value="DEPHOSPHO-COA KINASE-RELATED"/>
    <property type="match status" value="1"/>
</dbReference>
<dbReference type="InterPro" id="IPR001977">
    <property type="entry name" value="Depp_CoAkinase"/>
</dbReference>
<keyword evidence="7 8" id="KW-0173">Coenzyme A biosynthesis</keyword>
<dbReference type="Pfam" id="PF01121">
    <property type="entry name" value="CoaE"/>
    <property type="match status" value="1"/>
</dbReference>
<keyword evidence="4 8" id="KW-0547">Nucleotide-binding</keyword>
<dbReference type="FunFam" id="3.40.50.300:FF:000991">
    <property type="entry name" value="Dephospho-CoA kinase"/>
    <property type="match status" value="1"/>
</dbReference>
<dbReference type="PANTHER" id="PTHR10695:SF46">
    <property type="entry name" value="BIFUNCTIONAL COENZYME A SYNTHASE-RELATED"/>
    <property type="match status" value="1"/>
</dbReference>
<sequence length="197" mass="22697">MLKVGLTGNIGCGKSTVASMFRELGAYVFDADIIIRGFYEEKGEVYKKVVEAFGSAVLDQEGNIDRKKLAQIVFSDKEKLRVLEEITHNALYKRLDEEFKKLPQNAIAIVEASLLVEKGTYKNYDKLIVVYAPYQVCKERALKSGFSEEDFERRWKHQLPPEEKVKHAHFIIDNSDGLEHTKRQVIKVYEELLNLVR</sequence>
<comment type="subcellular location">
    <subcellularLocation>
        <location evidence="8">Cytoplasm</location>
    </subcellularLocation>
</comment>
<evidence type="ECO:0000256" key="8">
    <source>
        <dbReference type="HAMAP-Rule" id="MF_00376"/>
    </source>
</evidence>
<dbReference type="RefSeq" id="WP_096600110.1">
    <property type="nucleotide sequence ID" value="NZ_OBEN01000001.1"/>
</dbReference>
<name>A0A285NQF3_9AQUI</name>
<dbReference type="Gene3D" id="3.40.50.300">
    <property type="entry name" value="P-loop containing nucleotide triphosphate hydrolases"/>
    <property type="match status" value="1"/>
</dbReference>
<protein>
    <recommendedName>
        <fullName evidence="8 9">Dephospho-CoA kinase</fullName>
        <ecNumber evidence="8 9">2.7.1.24</ecNumber>
    </recommendedName>
    <alternativeName>
        <fullName evidence="8">Dephosphocoenzyme A kinase</fullName>
    </alternativeName>
</protein>
<keyword evidence="11" id="KW-1185">Reference proteome</keyword>
<proteinExistence type="inferred from homology"/>
<evidence type="ECO:0000256" key="7">
    <source>
        <dbReference type="ARBA" id="ARBA00022993"/>
    </source>
</evidence>
<dbReference type="PROSITE" id="PS51219">
    <property type="entry name" value="DPCK"/>
    <property type="match status" value="1"/>
</dbReference>
<evidence type="ECO:0000256" key="9">
    <source>
        <dbReference type="NCBIfam" id="TIGR00152"/>
    </source>
</evidence>
<keyword evidence="6 8" id="KW-0067">ATP-binding</keyword>
<dbReference type="CDD" id="cd02022">
    <property type="entry name" value="DPCK"/>
    <property type="match status" value="1"/>
</dbReference>
<feature type="binding site" evidence="8">
    <location>
        <begin position="11"/>
        <end position="16"/>
    </location>
    <ligand>
        <name>ATP</name>
        <dbReference type="ChEBI" id="CHEBI:30616"/>
    </ligand>
</feature>
<dbReference type="SUPFAM" id="SSF52540">
    <property type="entry name" value="P-loop containing nucleoside triphosphate hydrolases"/>
    <property type="match status" value="1"/>
</dbReference>
<evidence type="ECO:0000256" key="2">
    <source>
        <dbReference type="ARBA" id="ARBA00022490"/>
    </source>
</evidence>
<dbReference type="UniPathway" id="UPA00241">
    <property type="reaction ID" value="UER00356"/>
</dbReference>
<comment type="similarity">
    <text evidence="1 8">Belongs to the CoaE family.</text>
</comment>
<keyword evidence="3 8" id="KW-0808">Transferase</keyword>
<dbReference type="GO" id="GO:0005737">
    <property type="term" value="C:cytoplasm"/>
    <property type="evidence" value="ECO:0007669"/>
    <property type="project" value="UniProtKB-SubCell"/>
</dbReference>
<accession>A0A285NQF3</accession>
<dbReference type="GO" id="GO:0004140">
    <property type="term" value="F:dephospho-CoA kinase activity"/>
    <property type="evidence" value="ECO:0007669"/>
    <property type="project" value="UniProtKB-UniRule"/>
</dbReference>
<comment type="pathway">
    <text evidence="8">Cofactor biosynthesis; coenzyme A biosynthesis; CoA from (R)-pantothenate: step 5/5.</text>
</comment>
<dbReference type="GO" id="GO:0005524">
    <property type="term" value="F:ATP binding"/>
    <property type="evidence" value="ECO:0007669"/>
    <property type="project" value="UniProtKB-UniRule"/>
</dbReference>
<evidence type="ECO:0000313" key="11">
    <source>
        <dbReference type="Proteomes" id="UP000218627"/>
    </source>
</evidence>
<evidence type="ECO:0000313" key="10">
    <source>
        <dbReference type="EMBL" id="SNZ11173.1"/>
    </source>
</evidence>
<dbReference type="EC" id="2.7.1.24" evidence="8 9"/>
<dbReference type="AlphaFoldDB" id="A0A285NQF3"/>
<dbReference type="EMBL" id="OBEN01000001">
    <property type="protein sequence ID" value="SNZ11173.1"/>
    <property type="molecule type" value="Genomic_DNA"/>
</dbReference>
<evidence type="ECO:0000256" key="1">
    <source>
        <dbReference type="ARBA" id="ARBA00009018"/>
    </source>
</evidence>
<dbReference type="Proteomes" id="UP000218627">
    <property type="component" value="Unassembled WGS sequence"/>
</dbReference>
<dbReference type="HAMAP" id="MF_00376">
    <property type="entry name" value="Dephospho_CoA_kinase"/>
    <property type="match status" value="1"/>
</dbReference>
<dbReference type="InterPro" id="IPR027417">
    <property type="entry name" value="P-loop_NTPase"/>
</dbReference>
<keyword evidence="2 8" id="KW-0963">Cytoplasm</keyword>
<evidence type="ECO:0000256" key="3">
    <source>
        <dbReference type="ARBA" id="ARBA00022679"/>
    </source>
</evidence>
<evidence type="ECO:0000256" key="6">
    <source>
        <dbReference type="ARBA" id="ARBA00022840"/>
    </source>
</evidence>
<dbReference type="GO" id="GO:0015937">
    <property type="term" value="P:coenzyme A biosynthetic process"/>
    <property type="evidence" value="ECO:0007669"/>
    <property type="project" value="UniProtKB-UniRule"/>
</dbReference>
<keyword evidence="5 8" id="KW-0418">Kinase</keyword>
<evidence type="ECO:0000256" key="5">
    <source>
        <dbReference type="ARBA" id="ARBA00022777"/>
    </source>
</evidence>
<gene>
    <name evidence="8" type="primary">coaE</name>
    <name evidence="10" type="ORF">SAMN06265353_0161</name>
</gene>
<reference evidence="11" key="1">
    <citation type="submission" date="2017-09" db="EMBL/GenBank/DDBJ databases">
        <authorList>
            <person name="Varghese N."/>
            <person name="Submissions S."/>
        </authorList>
    </citation>
    <scope>NUCLEOTIDE SEQUENCE [LARGE SCALE GENOMIC DNA]</scope>
    <source>
        <strain evidence="11">DSM 2913</strain>
    </source>
</reference>